<evidence type="ECO:0000256" key="4">
    <source>
        <dbReference type="ARBA" id="ARBA00022840"/>
    </source>
</evidence>
<keyword evidence="2 5" id="KW-0547">Nucleotide-binding</keyword>
<evidence type="ECO:0000313" key="8">
    <source>
        <dbReference type="Proteomes" id="UP001165069"/>
    </source>
</evidence>
<comment type="caution">
    <text evidence="7">The sequence shown here is derived from an EMBL/GenBank/DDBJ whole genome shotgun (WGS) entry which is preliminary data.</text>
</comment>
<keyword evidence="4 5" id="KW-0067">ATP-binding</keyword>
<dbReference type="Proteomes" id="UP001165069">
    <property type="component" value="Unassembled WGS sequence"/>
</dbReference>
<dbReference type="InterPro" id="IPR008271">
    <property type="entry name" value="Ser/Thr_kinase_AS"/>
</dbReference>
<dbReference type="Gene3D" id="2.120.10.30">
    <property type="entry name" value="TolB, C-terminal domain"/>
    <property type="match status" value="2"/>
</dbReference>
<dbReference type="InterPro" id="IPR011009">
    <property type="entry name" value="Kinase-like_dom_sf"/>
</dbReference>
<evidence type="ECO:0000256" key="2">
    <source>
        <dbReference type="ARBA" id="ARBA00022741"/>
    </source>
</evidence>
<dbReference type="RefSeq" id="WP_285573023.1">
    <property type="nucleotide sequence ID" value="NZ_BSDE01000002.1"/>
</dbReference>
<feature type="domain" description="Protein kinase" evidence="6">
    <location>
        <begin position="12"/>
        <end position="281"/>
    </location>
</feature>
<dbReference type="PROSITE" id="PS00107">
    <property type="entry name" value="PROTEIN_KINASE_ATP"/>
    <property type="match status" value="1"/>
</dbReference>
<dbReference type="InterPro" id="IPR011042">
    <property type="entry name" value="6-blade_b-propeller_TolB-like"/>
</dbReference>
<organism evidence="7 8">
    <name type="scientific">Geothrix limicola</name>
    <dbReference type="NCBI Taxonomy" id="2927978"/>
    <lineage>
        <taxon>Bacteria</taxon>
        <taxon>Pseudomonadati</taxon>
        <taxon>Acidobacteriota</taxon>
        <taxon>Holophagae</taxon>
        <taxon>Holophagales</taxon>
        <taxon>Holophagaceae</taxon>
        <taxon>Geothrix</taxon>
    </lineage>
</organism>
<dbReference type="SUPFAM" id="SSF56112">
    <property type="entry name" value="Protein kinase-like (PK-like)"/>
    <property type="match status" value="1"/>
</dbReference>
<dbReference type="PANTHER" id="PTHR43289">
    <property type="entry name" value="MITOGEN-ACTIVATED PROTEIN KINASE KINASE KINASE 20-RELATED"/>
    <property type="match status" value="1"/>
</dbReference>
<dbReference type="PANTHER" id="PTHR43289:SF34">
    <property type="entry name" value="SERINE_THREONINE-PROTEIN KINASE YBDM-RELATED"/>
    <property type="match status" value="1"/>
</dbReference>
<keyword evidence="8" id="KW-1185">Reference proteome</keyword>
<evidence type="ECO:0000259" key="6">
    <source>
        <dbReference type="PROSITE" id="PS50011"/>
    </source>
</evidence>
<dbReference type="PROSITE" id="PS00108">
    <property type="entry name" value="PROTEIN_KINASE_ST"/>
    <property type="match status" value="1"/>
</dbReference>
<dbReference type="InterPro" id="IPR000719">
    <property type="entry name" value="Prot_kinase_dom"/>
</dbReference>
<accession>A0ABQ5QEJ6</accession>
<sequence length="854" mass="92827">MSLPSGTHLGTYRILAPLGAGGMGEVYRAHDERLGRDVAIKVLSGAFGSDGDRLRRFQQEARVLASLSHPNVVQIFEAGEHEGSPYLVMELLEGETLRERMRGKALPPKRAAELAREAAQGLAAAHERGILHRDLKPENLFLTREGRVKVLDFGLAKARSAPAGSRVETEAFTAALSEPGQVVGTSGYMSPEQVRGETTDARSDLFSLGVVLWEMVTGAKPFRGDSSIEVMHAILKEEPPDLPETLKVTPPLERILRSCLAKAPEGRFHSAHDLAFALDNLQESSSSATRNRPLPAPFRAWRVPAAGLAGALLVLGWVGLARARGWAPFQAAPQPVFRRLTYREGEILAARFLPDGKEVVVGGAWNGGAKRVSRITVSNREEKETDLEGHLVSVSASGLWAIATQIRRSYSFGFSGTLALGPIGDSRPREMFTDILCADLSLAGTLALVRNQGGLRNLECPPGKVIDTDVRGLTSLRFSTDGTRLAFCRGVGGNKRRVEVHDLRTGRTTRWSGDHKNLQGLAWRGDEVWFSAGDRIPDELFAVKAGGAERVVYRANGHIQLHDIGAGGEVLMSQGDWRAEVLAWSDDQPVPRVFERKDNFFLSDASGDGRWLVGNHIDPSGRTNVALFRTDGSPPVLLDEGGTCTLSPDGRWVVATVMARGPKFQLLPTGLGLSRNITVPGLEEANYARLLEDGKHLLVWGSEAGRPWRMFRADLEGAAPVALTPEGAALGADLPRLSPDGRRLIVEYKNAYRVARLDEPLSEPEPIQGLAPGEQVAGWTADARTLYVYLPGYPPLRISKLDPATGRRQAWKGFACEAKAEAQLDSVMVTPDGRHVAAQSFRNRGILFLVEGLR</sequence>
<dbReference type="Gene3D" id="3.30.200.20">
    <property type="entry name" value="Phosphorylase Kinase, domain 1"/>
    <property type="match status" value="1"/>
</dbReference>
<dbReference type="Gene3D" id="1.10.510.10">
    <property type="entry name" value="Transferase(Phosphotransferase) domain 1"/>
    <property type="match status" value="1"/>
</dbReference>
<dbReference type="SMART" id="SM00220">
    <property type="entry name" value="S_TKc"/>
    <property type="match status" value="1"/>
</dbReference>
<dbReference type="SUPFAM" id="SSF82171">
    <property type="entry name" value="DPP6 N-terminal domain-like"/>
    <property type="match status" value="1"/>
</dbReference>
<dbReference type="Pfam" id="PF00069">
    <property type="entry name" value="Pkinase"/>
    <property type="match status" value="1"/>
</dbReference>
<proteinExistence type="predicted"/>
<evidence type="ECO:0000256" key="3">
    <source>
        <dbReference type="ARBA" id="ARBA00022777"/>
    </source>
</evidence>
<dbReference type="InterPro" id="IPR011045">
    <property type="entry name" value="N2O_reductase_N"/>
</dbReference>
<feature type="binding site" evidence="5">
    <location>
        <position position="41"/>
    </location>
    <ligand>
        <name>ATP</name>
        <dbReference type="ChEBI" id="CHEBI:30616"/>
    </ligand>
</feature>
<keyword evidence="1" id="KW-0808">Transferase</keyword>
<name>A0ABQ5QEJ6_9BACT</name>
<evidence type="ECO:0000256" key="5">
    <source>
        <dbReference type="PROSITE-ProRule" id="PRU10141"/>
    </source>
</evidence>
<gene>
    <name evidence="7" type="ORF">GETHLI_13480</name>
</gene>
<keyword evidence="3" id="KW-0418">Kinase</keyword>
<evidence type="ECO:0000313" key="7">
    <source>
        <dbReference type="EMBL" id="GLH72846.1"/>
    </source>
</evidence>
<protein>
    <recommendedName>
        <fullName evidence="6">Protein kinase domain-containing protein</fullName>
    </recommendedName>
</protein>
<dbReference type="EMBL" id="BSDE01000002">
    <property type="protein sequence ID" value="GLH72846.1"/>
    <property type="molecule type" value="Genomic_DNA"/>
</dbReference>
<evidence type="ECO:0000256" key="1">
    <source>
        <dbReference type="ARBA" id="ARBA00022679"/>
    </source>
</evidence>
<dbReference type="SUPFAM" id="SSF50974">
    <property type="entry name" value="Nitrous oxide reductase, N-terminal domain"/>
    <property type="match status" value="1"/>
</dbReference>
<dbReference type="CDD" id="cd14014">
    <property type="entry name" value="STKc_PknB_like"/>
    <property type="match status" value="1"/>
</dbReference>
<dbReference type="InterPro" id="IPR017441">
    <property type="entry name" value="Protein_kinase_ATP_BS"/>
</dbReference>
<reference evidence="7 8" key="1">
    <citation type="journal article" date="2023" name="Antonie Van Leeuwenhoek">
        <title>Mesoterricola silvestris gen. nov., sp. nov., Mesoterricola sediminis sp. nov., Geothrix oryzae sp. nov., Geothrix edaphica sp. nov., Geothrix rubra sp. nov., and Geothrix limicola sp. nov., six novel members of Acidobacteriota isolated from soils.</title>
        <authorList>
            <person name="Itoh H."/>
            <person name="Sugisawa Y."/>
            <person name="Mise K."/>
            <person name="Xu Z."/>
            <person name="Kuniyasu M."/>
            <person name="Ushijima N."/>
            <person name="Kawano K."/>
            <person name="Kobayashi E."/>
            <person name="Shiratori Y."/>
            <person name="Masuda Y."/>
            <person name="Senoo K."/>
        </authorList>
    </citation>
    <scope>NUCLEOTIDE SEQUENCE [LARGE SCALE GENOMIC DNA]</scope>
    <source>
        <strain evidence="7 8">Red804</strain>
    </source>
</reference>
<dbReference type="PROSITE" id="PS50011">
    <property type="entry name" value="PROTEIN_KINASE_DOM"/>
    <property type="match status" value="1"/>
</dbReference>